<reference evidence="18 19" key="1">
    <citation type="submission" date="2015-01" db="EMBL/GenBank/DDBJ databases">
        <title>Genome sequence of Anoxybacillus ayderensis strain AB04.</title>
        <authorList>
            <person name="Belduz A.O."/>
            <person name="Canakci S."/>
            <person name="Chan K.-G."/>
            <person name="Kahar U.M."/>
            <person name="Yaakob A.S."/>
            <person name="Chan C.S."/>
            <person name="Goh K.M."/>
        </authorList>
    </citation>
    <scope>NUCLEOTIDE SEQUENCE [LARGE SCALE GENOMIC DNA]</scope>
    <source>
        <strain evidence="18 19">AB04</strain>
    </source>
</reference>
<dbReference type="InterPro" id="IPR001709">
    <property type="entry name" value="Flavoprot_Pyr_Nucl_cyt_Rdtase"/>
</dbReference>
<dbReference type="InterPro" id="IPR017927">
    <property type="entry name" value="FAD-bd_FR_type"/>
</dbReference>
<feature type="domain" description="Globin" evidence="16">
    <location>
        <begin position="7"/>
        <end position="144"/>
    </location>
</feature>
<gene>
    <name evidence="15" type="primary">hmp</name>
    <name evidence="18" type="ORF">JV16_01776</name>
</gene>
<dbReference type="SUPFAM" id="SSF46458">
    <property type="entry name" value="Globin-like"/>
    <property type="match status" value="1"/>
</dbReference>
<feature type="active site" description="Charge relay system" evidence="15">
    <location>
        <position position="143"/>
    </location>
</feature>
<keyword evidence="6 15" id="KW-0285">Flavoprotein</keyword>
<dbReference type="InterPro" id="IPR039261">
    <property type="entry name" value="FNR_nucleotide-bd"/>
</dbReference>
<comment type="function">
    <text evidence="15">Is involved in NO detoxification in an aerobic process, termed nitric oxide dioxygenase (NOD) reaction that utilizes O(2) and NAD(P)H to convert NO to nitrate, which protects the bacterium from various noxious nitrogen compounds. Therefore, plays a central role in the inducible response to nitrosative stress.</text>
</comment>
<evidence type="ECO:0000259" key="16">
    <source>
        <dbReference type="PROSITE" id="PS01033"/>
    </source>
</evidence>
<keyword evidence="15" id="KW-0216">Detoxification</keyword>
<dbReference type="PRINTS" id="PR00371">
    <property type="entry name" value="FPNCR"/>
</dbReference>
<comment type="cofactor">
    <cofactor evidence="15">
        <name>FAD</name>
        <dbReference type="ChEBI" id="CHEBI:57692"/>
    </cofactor>
    <text evidence="15">Binds 1 FAD per subunit.</text>
</comment>
<evidence type="ECO:0000256" key="5">
    <source>
        <dbReference type="ARBA" id="ARBA00022621"/>
    </source>
</evidence>
<feature type="site" description="Influences the redox potential of the prosthetic heme and FAD groups" evidence="15">
    <location>
        <position position="401"/>
    </location>
</feature>
<evidence type="ECO:0000256" key="2">
    <source>
        <dbReference type="ARBA" id="ARBA00008414"/>
    </source>
</evidence>
<dbReference type="InterPro" id="IPR023950">
    <property type="entry name" value="Hmp"/>
</dbReference>
<dbReference type="FunFam" id="3.40.50.80:FF:000010">
    <property type="entry name" value="Flavohemoprotein"/>
    <property type="match status" value="1"/>
</dbReference>
<feature type="binding site" evidence="15">
    <location>
        <position position="196"/>
    </location>
    <ligand>
        <name>FAD</name>
        <dbReference type="ChEBI" id="CHEBI:57692"/>
    </ligand>
</feature>
<dbReference type="FunFam" id="2.40.30.10:FF:000034">
    <property type="entry name" value="Flavohemoprotein"/>
    <property type="match status" value="1"/>
</dbReference>
<organism evidence="18 19">
    <name type="scientific">Anoxybacillus ayderensis</name>
    <dbReference type="NCBI Taxonomy" id="265546"/>
    <lineage>
        <taxon>Bacteria</taxon>
        <taxon>Bacillati</taxon>
        <taxon>Bacillota</taxon>
        <taxon>Bacilli</taxon>
        <taxon>Bacillales</taxon>
        <taxon>Anoxybacillaceae</taxon>
        <taxon>Anoxybacillus</taxon>
    </lineage>
</organism>
<dbReference type="GO" id="GO:0071949">
    <property type="term" value="F:FAD binding"/>
    <property type="evidence" value="ECO:0007669"/>
    <property type="project" value="InterPro"/>
</dbReference>
<evidence type="ECO:0000256" key="13">
    <source>
        <dbReference type="ARBA" id="ARBA00048649"/>
    </source>
</evidence>
<comment type="similarity">
    <text evidence="2 15">Belongs to the globin family. Two-domain flavohemoproteins subfamily.</text>
</comment>
<dbReference type="InterPro" id="IPR001433">
    <property type="entry name" value="OxRdtase_FAD/NAD-bd"/>
</dbReference>
<keyword evidence="19" id="KW-1185">Reference proteome</keyword>
<dbReference type="SUPFAM" id="SSF63380">
    <property type="entry name" value="Riboflavin synthase domain-like"/>
    <property type="match status" value="1"/>
</dbReference>
<dbReference type="PROSITE" id="PS01033">
    <property type="entry name" value="GLOBIN"/>
    <property type="match status" value="1"/>
</dbReference>
<evidence type="ECO:0000313" key="19">
    <source>
        <dbReference type="Proteomes" id="UP000032047"/>
    </source>
</evidence>
<dbReference type="Pfam" id="PF00970">
    <property type="entry name" value="FAD_binding_6"/>
    <property type="match status" value="1"/>
</dbReference>
<keyword evidence="5 15" id="KW-0561">Oxygen transport</keyword>
<dbReference type="GO" id="GO:0020037">
    <property type="term" value="F:heme binding"/>
    <property type="evidence" value="ECO:0007669"/>
    <property type="project" value="InterPro"/>
</dbReference>
<dbReference type="SUPFAM" id="SSF52343">
    <property type="entry name" value="Ferredoxin reductase-like, C-terminal NADP-linked domain"/>
    <property type="match status" value="1"/>
</dbReference>
<evidence type="ECO:0000259" key="17">
    <source>
        <dbReference type="PROSITE" id="PS51384"/>
    </source>
</evidence>
<keyword evidence="8 15" id="KW-0274">FAD</keyword>
<keyword evidence="12 15" id="KW-0520">NAD</keyword>
<keyword evidence="11 15" id="KW-0408">Iron</keyword>
<evidence type="ECO:0000256" key="4">
    <source>
        <dbReference type="ARBA" id="ARBA00022617"/>
    </source>
</evidence>
<accession>A0A0D0GYW9</accession>
<dbReference type="Proteomes" id="UP000032047">
    <property type="component" value="Unassembled WGS sequence"/>
</dbReference>
<dbReference type="GO" id="GO:0009636">
    <property type="term" value="P:response to toxic substance"/>
    <property type="evidence" value="ECO:0007669"/>
    <property type="project" value="UniProtKB-KW"/>
</dbReference>
<feature type="site" description="Involved in heme-bound ligand stabilization and O-O bond activation" evidence="15">
    <location>
        <position position="35"/>
    </location>
</feature>
<dbReference type="GO" id="GO:0008941">
    <property type="term" value="F:nitric oxide dioxygenase NAD(P)H activity"/>
    <property type="evidence" value="ECO:0007669"/>
    <property type="project" value="UniProtKB-UniRule"/>
</dbReference>
<keyword evidence="3 15" id="KW-0813">Transport</keyword>
<dbReference type="PANTHER" id="PTHR43396">
    <property type="entry name" value="FLAVOHEMOPROTEIN"/>
    <property type="match status" value="1"/>
</dbReference>
<evidence type="ECO:0000313" key="18">
    <source>
        <dbReference type="EMBL" id="KIP21051.1"/>
    </source>
</evidence>
<comment type="catalytic activity">
    <reaction evidence="13 15">
        <text>2 nitric oxide + NADH + 2 O2 = 2 nitrate + NAD(+) + H(+)</text>
        <dbReference type="Rhea" id="RHEA:19469"/>
        <dbReference type="ChEBI" id="CHEBI:15378"/>
        <dbReference type="ChEBI" id="CHEBI:15379"/>
        <dbReference type="ChEBI" id="CHEBI:16480"/>
        <dbReference type="ChEBI" id="CHEBI:17632"/>
        <dbReference type="ChEBI" id="CHEBI:57540"/>
        <dbReference type="ChEBI" id="CHEBI:57945"/>
        <dbReference type="EC" id="1.14.12.17"/>
    </reaction>
</comment>
<comment type="catalytic activity">
    <reaction evidence="14 15">
        <text>2 nitric oxide + NADPH + 2 O2 = 2 nitrate + NADP(+) + H(+)</text>
        <dbReference type="Rhea" id="RHEA:19465"/>
        <dbReference type="ChEBI" id="CHEBI:15378"/>
        <dbReference type="ChEBI" id="CHEBI:15379"/>
        <dbReference type="ChEBI" id="CHEBI:16480"/>
        <dbReference type="ChEBI" id="CHEBI:17632"/>
        <dbReference type="ChEBI" id="CHEBI:57783"/>
        <dbReference type="ChEBI" id="CHEBI:58349"/>
        <dbReference type="EC" id="1.14.12.17"/>
    </reaction>
</comment>
<sequence length="409" mass="46267">MGAIKSLLSERTIEIIKSTVPVLEQYGEQITRRFYELMFSNHPELLNIFNHAHQKQGRQQKALAASVYAAAKHIDRLEDILPVVKQIGHKHRSLGVKKEHYPIVGKHLLMAIKDVLGEAATDEVIEAWREAYGVIADVFIQVEQQMYDEVAKKQGGWVDFRPFVVQKKVKESDVITSFYLVPQDGGEISDFLPGQYVSVKVQIPSEKYTHIRQYSLSDVPGKSHYRISVKREVETAQKPAGIVSNYLHDHVKEGDVLELSAPAGDFTIDMSKETPVIFVSGGVGITPLLSMAKSVVKQQPNRSITFICAAINRRVHAFDQELRMLAEQTNVSYYVCYEQPSEADRTHPYFKKEGFIDASFMRSVIEQTNVDVYMCGPIPFMKTVKEALQQCGVAEERVHYEFFGPASQL</sequence>
<evidence type="ECO:0000256" key="15">
    <source>
        <dbReference type="HAMAP-Rule" id="MF_01252"/>
    </source>
</evidence>
<feature type="binding site" description="proximal binding residue" evidence="15">
    <location>
        <position position="91"/>
    </location>
    <ligand>
        <name>heme b</name>
        <dbReference type="ChEBI" id="CHEBI:60344"/>
    </ligand>
    <ligandPart>
        <name>Fe</name>
        <dbReference type="ChEBI" id="CHEBI:18248"/>
    </ligandPart>
</feature>
<dbReference type="GO" id="GO:0019825">
    <property type="term" value="F:oxygen binding"/>
    <property type="evidence" value="ECO:0007669"/>
    <property type="project" value="InterPro"/>
</dbReference>
<dbReference type="InterPro" id="IPR017938">
    <property type="entry name" value="Riboflavin_synthase-like_b-brl"/>
</dbReference>
<dbReference type="PRINTS" id="PR00406">
    <property type="entry name" value="CYTB5RDTASE"/>
</dbReference>
<keyword evidence="7 15" id="KW-0479">Metal-binding</keyword>
<dbReference type="HAMAP" id="MF_01252">
    <property type="entry name" value="Hmp"/>
    <property type="match status" value="1"/>
</dbReference>
<dbReference type="GO" id="GO:0005344">
    <property type="term" value="F:oxygen carrier activity"/>
    <property type="evidence" value="ECO:0007669"/>
    <property type="project" value="UniProtKB-UniRule"/>
</dbReference>
<dbReference type="Pfam" id="PF00175">
    <property type="entry name" value="NAD_binding_1"/>
    <property type="match status" value="1"/>
</dbReference>
<keyword evidence="9 15" id="KW-0521">NADP</keyword>
<comment type="similarity">
    <text evidence="1 15">In the C-terminal section; belongs to the flavoprotein pyridine nucleotide cytochrome reductase family.</text>
</comment>
<dbReference type="EMBL" id="JXTG01000008">
    <property type="protein sequence ID" value="KIP21051.1"/>
    <property type="molecule type" value="Genomic_DNA"/>
</dbReference>
<evidence type="ECO:0000256" key="3">
    <source>
        <dbReference type="ARBA" id="ARBA00022448"/>
    </source>
</evidence>
<dbReference type="Pfam" id="PF00042">
    <property type="entry name" value="Globin"/>
    <property type="match status" value="1"/>
</dbReference>
<dbReference type="GO" id="GO:0046872">
    <property type="term" value="F:metal ion binding"/>
    <property type="evidence" value="ECO:0007669"/>
    <property type="project" value="UniProtKB-KW"/>
</dbReference>
<dbReference type="CDD" id="cd14777">
    <property type="entry name" value="Yhb1-globin-like"/>
    <property type="match status" value="1"/>
</dbReference>
<dbReference type="InterPro" id="IPR008333">
    <property type="entry name" value="Cbr1-like_FAD-bd_dom"/>
</dbReference>
<feature type="region of interest" description="Reductase" evidence="15">
    <location>
        <begin position="155"/>
        <end position="409"/>
    </location>
</feature>
<evidence type="ECO:0000256" key="8">
    <source>
        <dbReference type="ARBA" id="ARBA00022827"/>
    </source>
</evidence>
<protein>
    <recommendedName>
        <fullName evidence="15">Flavohemoprotein</fullName>
    </recommendedName>
    <alternativeName>
        <fullName evidence="15">Flavohemoglobin</fullName>
    </alternativeName>
    <alternativeName>
        <fullName evidence="15">Hemoglobin-like protein</fullName>
    </alternativeName>
    <alternativeName>
        <fullName evidence="15">Nitric oxide dioxygenase</fullName>
        <shortName evidence="15">NO oxygenase</shortName>
        <shortName evidence="15">NOD</shortName>
        <ecNumber evidence="15">1.14.12.17</ecNumber>
    </alternativeName>
</protein>
<keyword evidence="18" id="KW-0223">Dioxygenase</keyword>
<evidence type="ECO:0000256" key="7">
    <source>
        <dbReference type="ARBA" id="ARBA00022723"/>
    </source>
</evidence>
<feature type="binding site" evidence="15">
    <location>
        <begin position="402"/>
        <end position="405"/>
    </location>
    <ligand>
        <name>FAD</name>
        <dbReference type="ChEBI" id="CHEBI:57692"/>
    </ligand>
</feature>
<dbReference type="PATRIC" id="fig|265546.4.peg.1772"/>
<evidence type="ECO:0000256" key="9">
    <source>
        <dbReference type="ARBA" id="ARBA00022857"/>
    </source>
</evidence>
<evidence type="ECO:0000256" key="14">
    <source>
        <dbReference type="ARBA" id="ARBA00049433"/>
    </source>
</evidence>
<dbReference type="Gene3D" id="2.40.30.10">
    <property type="entry name" value="Translation factors"/>
    <property type="match status" value="1"/>
</dbReference>
<dbReference type="GO" id="GO:0071500">
    <property type="term" value="P:cellular response to nitrosative stress"/>
    <property type="evidence" value="ECO:0007669"/>
    <property type="project" value="TreeGrafter"/>
</dbReference>
<comment type="cofactor">
    <cofactor evidence="15">
        <name>heme b</name>
        <dbReference type="ChEBI" id="CHEBI:60344"/>
    </cofactor>
    <text evidence="15">Binds 1 heme b (iron(II)-protoporphyrin IX) group per subunit.</text>
</comment>
<evidence type="ECO:0000256" key="6">
    <source>
        <dbReference type="ARBA" id="ARBA00022630"/>
    </source>
</evidence>
<dbReference type="NCBIfam" id="NF009805">
    <property type="entry name" value="PRK13289.1"/>
    <property type="match status" value="1"/>
</dbReference>
<feature type="binding site" evidence="15">
    <location>
        <begin position="282"/>
        <end position="287"/>
    </location>
    <ligand>
        <name>NADP(+)</name>
        <dbReference type="ChEBI" id="CHEBI:58349"/>
    </ligand>
</feature>
<proteinExistence type="inferred from homology"/>
<dbReference type="InterPro" id="IPR012292">
    <property type="entry name" value="Globin/Proto"/>
</dbReference>
<keyword evidence="10 15" id="KW-0560">Oxidoreductase</keyword>
<feature type="domain" description="FAD-binding FR-type" evidence="17">
    <location>
        <begin position="158"/>
        <end position="269"/>
    </location>
</feature>
<name>A0A0D0GYW9_9BACL</name>
<evidence type="ECO:0000256" key="11">
    <source>
        <dbReference type="ARBA" id="ARBA00023004"/>
    </source>
</evidence>
<feature type="active site" description="Charge relay system" evidence="15">
    <location>
        <position position="101"/>
    </location>
</feature>
<evidence type="ECO:0000256" key="1">
    <source>
        <dbReference type="ARBA" id="ARBA00006401"/>
    </source>
</evidence>
<comment type="caution">
    <text evidence="18">The sequence shown here is derived from an EMBL/GenBank/DDBJ whole genome shotgun (WGS) entry which is preliminary data.</text>
</comment>
<feature type="binding site" evidence="15">
    <location>
        <begin position="212"/>
        <end position="215"/>
    </location>
    <ligand>
        <name>FAD</name>
        <dbReference type="ChEBI" id="CHEBI:57692"/>
    </ligand>
</feature>
<keyword evidence="4 15" id="KW-0349">Heme</keyword>
<feature type="site" description="Influences the redox potential of the prosthetic heme and FAD groups" evidence="15">
    <location>
        <position position="90"/>
    </location>
</feature>
<dbReference type="CDD" id="cd06184">
    <property type="entry name" value="flavohem_like_fad_nad_binding"/>
    <property type="match status" value="1"/>
</dbReference>
<dbReference type="EC" id="1.14.12.17" evidence="15"/>
<dbReference type="AlphaFoldDB" id="A0A0D0GYW9"/>
<dbReference type="RefSeq" id="WP_042535298.1">
    <property type="nucleotide sequence ID" value="NZ_JXTG01000008.1"/>
</dbReference>
<dbReference type="InterPro" id="IPR000971">
    <property type="entry name" value="Globin"/>
</dbReference>
<dbReference type="Gene3D" id="3.40.50.80">
    <property type="entry name" value="Nucleotide-binding domain of ferredoxin-NADP reductase (FNR) module"/>
    <property type="match status" value="1"/>
</dbReference>
<dbReference type="InterPro" id="IPR009050">
    <property type="entry name" value="Globin-like_sf"/>
</dbReference>
<dbReference type="GO" id="GO:0046210">
    <property type="term" value="P:nitric oxide catabolic process"/>
    <property type="evidence" value="ECO:0007669"/>
    <property type="project" value="TreeGrafter"/>
</dbReference>
<dbReference type="PROSITE" id="PS51384">
    <property type="entry name" value="FAD_FR"/>
    <property type="match status" value="1"/>
</dbReference>
<evidence type="ECO:0000256" key="12">
    <source>
        <dbReference type="ARBA" id="ARBA00023027"/>
    </source>
</evidence>
<dbReference type="Gene3D" id="1.10.490.10">
    <property type="entry name" value="Globins"/>
    <property type="match status" value="1"/>
</dbReference>
<dbReference type="PANTHER" id="PTHR43396:SF3">
    <property type="entry name" value="FLAVOHEMOPROTEIN"/>
    <property type="match status" value="1"/>
</dbReference>
<evidence type="ECO:0000256" key="10">
    <source>
        <dbReference type="ARBA" id="ARBA00023002"/>
    </source>
</evidence>
<dbReference type="FunFam" id="1.10.490.10:FF:000003">
    <property type="entry name" value="Flavohemoprotein"/>
    <property type="match status" value="1"/>
</dbReference>
<comment type="domain">
    <text evidence="15">Consists of two distinct domains; an N-terminal heme-containing oxygen-binding domain and a C-terminal reductase domain with binding sites for FAD and NAD(P)H.</text>
</comment>